<dbReference type="PIRSF" id="PIRSF000847">
    <property type="entry name" value="Phos_ph_gly_syn"/>
    <property type="match status" value="1"/>
</dbReference>
<keyword evidence="6 13" id="KW-1133">Transmembrane helix</keyword>
<comment type="caution">
    <text evidence="14">The sequence shown here is derived from an EMBL/GenBank/DDBJ whole genome shotgun (WGS) entry which is preliminary data.</text>
</comment>
<dbReference type="AlphaFoldDB" id="A0A833L270"/>
<comment type="subcellular location">
    <subcellularLocation>
        <location evidence="1">Membrane</location>
        <topology evidence="1">Multi-pass membrane protein</topology>
    </subcellularLocation>
</comment>
<dbReference type="InterPro" id="IPR004570">
    <property type="entry name" value="Phosphatidylglycerol_P_synth"/>
</dbReference>
<dbReference type="Pfam" id="PF01066">
    <property type="entry name" value="CDP-OH_P_transf"/>
    <property type="match status" value="1"/>
</dbReference>
<dbReference type="NCBIfam" id="TIGR00560">
    <property type="entry name" value="pgsA"/>
    <property type="match status" value="1"/>
</dbReference>
<sequence>MSSPDGCTVPNLITFGRILLTPLFLYFLLTFQPIYSSLIFLILALSDALDGFLARQLKETSDLGKFLDPIADKILVISALIGLVEMRYIPALPVIIIIARDFFVQALRMNSAREGHIIAAGHLGKLKTIVQVIAVFMCILQLPNAMPVLWFSVIISLISGVEYFVRR</sequence>
<organism evidence="14 15">
    <name type="scientific">Candidatus Saganbacteria bacterium</name>
    <dbReference type="NCBI Taxonomy" id="2575572"/>
    <lineage>
        <taxon>Bacteria</taxon>
        <taxon>Bacillati</taxon>
        <taxon>Saganbacteria</taxon>
    </lineage>
</organism>
<proteinExistence type="inferred from homology"/>
<evidence type="ECO:0000256" key="5">
    <source>
        <dbReference type="ARBA" id="ARBA00022692"/>
    </source>
</evidence>
<dbReference type="EMBL" id="WPAF01000003">
    <property type="protein sequence ID" value="KAF0134957.1"/>
    <property type="molecule type" value="Genomic_DNA"/>
</dbReference>
<dbReference type="GO" id="GO:0046474">
    <property type="term" value="P:glycerophospholipid biosynthetic process"/>
    <property type="evidence" value="ECO:0007669"/>
    <property type="project" value="TreeGrafter"/>
</dbReference>
<evidence type="ECO:0000256" key="7">
    <source>
        <dbReference type="ARBA" id="ARBA00023098"/>
    </source>
</evidence>
<dbReference type="Gene3D" id="1.20.120.1760">
    <property type="match status" value="1"/>
</dbReference>
<keyword evidence="9" id="KW-0594">Phospholipid biosynthesis</keyword>
<comment type="similarity">
    <text evidence="2 12">Belongs to the CDP-alcohol phosphatidyltransferase class-I family.</text>
</comment>
<evidence type="ECO:0000256" key="13">
    <source>
        <dbReference type="SAM" id="Phobius"/>
    </source>
</evidence>
<feature type="transmembrane region" description="Helical" evidence="13">
    <location>
        <begin position="74"/>
        <end position="103"/>
    </location>
</feature>
<dbReference type="PROSITE" id="PS00379">
    <property type="entry name" value="CDP_ALCOHOL_P_TRANSF"/>
    <property type="match status" value="1"/>
</dbReference>
<dbReference type="InterPro" id="IPR043130">
    <property type="entry name" value="CDP-OH_PTrfase_TM_dom"/>
</dbReference>
<evidence type="ECO:0000256" key="6">
    <source>
        <dbReference type="ARBA" id="ARBA00022989"/>
    </source>
</evidence>
<dbReference type="GO" id="GO:0008444">
    <property type="term" value="F:CDP-diacylglycerol-glycerol-3-phosphate 3-phosphatidyltransferase activity"/>
    <property type="evidence" value="ECO:0007669"/>
    <property type="project" value="UniProtKB-UniRule"/>
</dbReference>
<accession>A0A833L270</accession>
<evidence type="ECO:0000313" key="14">
    <source>
        <dbReference type="EMBL" id="KAF0134957.1"/>
    </source>
</evidence>
<dbReference type="InterPro" id="IPR048254">
    <property type="entry name" value="CDP_ALCOHOL_P_TRANSF_CS"/>
</dbReference>
<dbReference type="PANTHER" id="PTHR14269:SF62">
    <property type="entry name" value="CDP-DIACYLGLYCEROL--GLYCEROL-3-PHOSPHATE 3-PHOSPHATIDYLTRANSFERASE 1, CHLOROPLASTIC"/>
    <property type="match status" value="1"/>
</dbReference>
<protein>
    <recommendedName>
        <fullName evidence="11">CDP-diacylglycerol--glycerol-3-phosphate 3-phosphatidyltransferase</fullName>
        <ecNumber evidence="11">2.7.8.5</ecNumber>
    </recommendedName>
</protein>
<keyword evidence="3" id="KW-0444">Lipid biosynthesis</keyword>
<gene>
    <name evidence="14" type="ORF">FD145_338</name>
</gene>
<name>A0A833L270_UNCSA</name>
<evidence type="ECO:0000313" key="15">
    <source>
        <dbReference type="Proteomes" id="UP000488506"/>
    </source>
</evidence>
<dbReference type="InterPro" id="IPR050324">
    <property type="entry name" value="CDP-alcohol_PTase-I"/>
</dbReference>
<evidence type="ECO:0000256" key="12">
    <source>
        <dbReference type="RuleBase" id="RU003750"/>
    </source>
</evidence>
<feature type="transmembrane region" description="Helical" evidence="13">
    <location>
        <begin position="124"/>
        <end position="142"/>
    </location>
</feature>
<evidence type="ECO:0000256" key="8">
    <source>
        <dbReference type="ARBA" id="ARBA00023136"/>
    </source>
</evidence>
<dbReference type="Proteomes" id="UP000488506">
    <property type="component" value="Unassembled WGS sequence"/>
</dbReference>
<keyword evidence="5 13" id="KW-0812">Transmembrane</keyword>
<dbReference type="PANTHER" id="PTHR14269">
    <property type="entry name" value="CDP-DIACYLGLYCEROL--GLYCEROL-3-PHOSPHATE 3-PHOSPHATIDYLTRANSFERASE-RELATED"/>
    <property type="match status" value="1"/>
</dbReference>
<reference evidence="14 15" key="1">
    <citation type="submission" date="2019-12" db="EMBL/GenBank/DDBJ databases">
        <authorList>
            <person name="Wolfe R."/>
            <person name="Danczak R."/>
            <person name="Wilkins M."/>
        </authorList>
    </citation>
    <scope>NUCLEOTIDE SEQUENCE [LARGE SCALE GENOMIC DNA]</scope>
    <source>
        <strain evidence="14">X2_MaxBin.013</strain>
    </source>
</reference>
<evidence type="ECO:0000256" key="10">
    <source>
        <dbReference type="ARBA" id="ARBA00023264"/>
    </source>
</evidence>
<dbReference type="GO" id="GO:0016020">
    <property type="term" value="C:membrane"/>
    <property type="evidence" value="ECO:0007669"/>
    <property type="project" value="UniProtKB-SubCell"/>
</dbReference>
<dbReference type="InterPro" id="IPR000462">
    <property type="entry name" value="CDP-OH_P_trans"/>
</dbReference>
<keyword evidence="7" id="KW-0443">Lipid metabolism</keyword>
<keyword evidence="8 13" id="KW-0472">Membrane</keyword>
<evidence type="ECO:0000256" key="11">
    <source>
        <dbReference type="NCBIfam" id="TIGR00560"/>
    </source>
</evidence>
<evidence type="ECO:0000256" key="2">
    <source>
        <dbReference type="ARBA" id="ARBA00010441"/>
    </source>
</evidence>
<evidence type="ECO:0000256" key="1">
    <source>
        <dbReference type="ARBA" id="ARBA00004141"/>
    </source>
</evidence>
<dbReference type="EC" id="2.7.8.5" evidence="11"/>
<evidence type="ECO:0000256" key="4">
    <source>
        <dbReference type="ARBA" id="ARBA00022679"/>
    </source>
</evidence>
<evidence type="ECO:0000256" key="3">
    <source>
        <dbReference type="ARBA" id="ARBA00022516"/>
    </source>
</evidence>
<feature type="transmembrane region" description="Helical" evidence="13">
    <location>
        <begin position="148"/>
        <end position="165"/>
    </location>
</feature>
<keyword evidence="10" id="KW-1208">Phospholipid metabolism</keyword>
<keyword evidence="4 12" id="KW-0808">Transferase</keyword>
<evidence type="ECO:0000256" key="9">
    <source>
        <dbReference type="ARBA" id="ARBA00023209"/>
    </source>
</evidence>